<organism evidence="1 2">
    <name type="scientific">Corynebacterium nasicanis</name>
    <dbReference type="NCBI Taxonomy" id="1448267"/>
    <lineage>
        <taxon>Bacteria</taxon>
        <taxon>Bacillati</taxon>
        <taxon>Actinomycetota</taxon>
        <taxon>Actinomycetes</taxon>
        <taxon>Mycobacteriales</taxon>
        <taxon>Corynebacteriaceae</taxon>
        <taxon>Corynebacterium</taxon>
    </lineage>
</organism>
<accession>A0ABW1QCI5</accession>
<dbReference type="RefSeq" id="WP_377000753.1">
    <property type="nucleotide sequence ID" value="NZ_JBHSQE010000003.1"/>
</dbReference>
<reference evidence="2" key="1">
    <citation type="journal article" date="2019" name="Int. J. Syst. Evol. Microbiol.">
        <title>The Global Catalogue of Microorganisms (GCM) 10K type strain sequencing project: providing services to taxonomists for standard genome sequencing and annotation.</title>
        <authorList>
            <consortium name="The Broad Institute Genomics Platform"/>
            <consortium name="The Broad Institute Genome Sequencing Center for Infectious Disease"/>
            <person name="Wu L."/>
            <person name="Ma J."/>
        </authorList>
    </citation>
    <scope>NUCLEOTIDE SEQUENCE [LARGE SCALE GENOMIC DNA]</scope>
    <source>
        <strain evidence="2">CCUG 51943</strain>
    </source>
</reference>
<evidence type="ECO:0008006" key="3">
    <source>
        <dbReference type="Google" id="ProtNLM"/>
    </source>
</evidence>
<name>A0ABW1QCI5_9CORY</name>
<dbReference type="Proteomes" id="UP001596244">
    <property type="component" value="Unassembled WGS sequence"/>
</dbReference>
<dbReference type="SUPFAM" id="SSF55729">
    <property type="entry name" value="Acyl-CoA N-acyltransferases (Nat)"/>
    <property type="match status" value="1"/>
</dbReference>
<dbReference type="InterPro" id="IPR016181">
    <property type="entry name" value="Acyl_CoA_acyltransferase"/>
</dbReference>
<evidence type="ECO:0000313" key="1">
    <source>
        <dbReference type="EMBL" id="MFC6146305.1"/>
    </source>
</evidence>
<protein>
    <recommendedName>
        <fullName evidence="3">N-acetyltransferase domain-containing protein</fullName>
    </recommendedName>
</protein>
<evidence type="ECO:0000313" key="2">
    <source>
        <dbReference type="Proteomes" id="UP001596244"/>
    </source>
</evidence>
<gene>
    <name evidence="1" type="ORF">ACFPUZ_05740</name>
</gene>
<dbReference type="EMBL" id="JBHSQE010000003">
    <property type="protein sequence ID" value="MFC6146305.1"/>
    <property type="molecule type" value="Genomic_DNA"/>
</dbReference>
<comment type="caution">
    <text evidence="1">The sequence shown here is derived from an EMBL/GenBank/DDBJ whole genome shotgun (WGS) entry which is preliminary data.</text>
</comment>
<sequence>MNVSIHHDLGEAAAPAQAARDAAALAERAEQARLGHADFHYRADTLAAFARDEDESQLLILLHDDAEVVGFLHVFLPRSDNTHAVHVEATLDPERDPRPLLDALWPVFRDLCREEGRTACTWWESSRQDDPTLAAATGTGMVEATPVTAWLEEQGFALDQVEVASTLWLPVDLEKVQPHTDYELLTWQGNMPEHLLAGMARLRSRIVTDAPTGSREVEEARWDDARMRREEELTRQARRTVLWAVALNSAGEPVGYTKMECPEGQPEIVYQLDTFVRAEDRGHGLGRSLKTANLEQLAALRPQVRRVHTWNAGENEWMLDINRTLGFAPTSAIGAWQRTL</sequence>
<dbReference type="Gene3D" id="3.40.630.30">
    <property type="match status" value="1"/>
</dbReference>
<proteinExistence type="predicted"/>
<keyword evidence="2" id="KW-1185">Reference proteome</keyword>